<evidence type="ECO:0000313" key="4">
    <source>
        <dbReference type="Proteomes" id="UP000694407"/>
    </source>
</evidence>
<evidence type="ECO:0000313" key="3">
    <source>
        <dbReference type="Ensembl" id="ENSMMMP00000023883.1"/>
    </source>
</evidence>
<dbReference type="KEGG" id="mmma:107143387"/>
<name>A0A8C6A6I2_MARMA</name>
<dbReference type="GeneID" id="107143387"/>
<reference evidence="3" key="1">
    <citation type="submission" date="2025-08" db="UniProtKB">
        <authorList>
            <consortium name="Ensembl"/>
        </authorList>
    </citation>
    <scope>IDENTIFICATION</scope>
</reference>
<feature type="coiled-coil region" evidence="1">
    <location>
        <begin position="319"/>
        <end position="346"/>
    </location>
</feature>
<feature type="compositionally biased region" description="Polar residues" evidence="2">
    <location>
        <begin position="1"/>
        <end position="10"/>
    </location>
</feature>
<sequence>MSSPLRSLNHSHPGRLPTRPHEAKSPQVRQLSAWKNHPVACFDLPPEVISTRNPVTCNKRAADPVHPDFAGLLAKNKNLLAELRNLQSKLLIKESMLQEMKSELESYKENNTQQSFQIMSLRDDIQDLQELIASLTRIKSLKNTNIESLERGNWELTERVTALENLLKVHLVEREKAERKADLLEKMLSGTSRFPSYMTMKGQENLLDVFPVKDKTEAFMANNFERDIFHTEEPNHKQKIWDGCQQDLIQEDKQAPELDRQPYSCGWETETAQSQYQNFLSQLSTLLSDSIVPIPATEEAVKEKILEISENELSWKSRTEGLQQEIQMLTKQLEQLHQIYEETAQESPQGGENYREQKKPLKRLDGNIGINDFFQRKSDLDRNKENFRTPNSQVDKHNKKFKQLEMLLNIRQNLQIITTPILEEKIQKLQKQLSDLKLSNKNMKTQLTKINVLKDKTIMKLRQSLTKVETMKEKVVMNIDDLKTTSDSAEQEARSDKEKARQMLDTVTPELSIAKNTLEVSGQEQELGDFRETILKMLGFDMKTSDKEIINQLKLIIQVYEISNKSKIASDCETGQDNE</sequence>
<feature type="region of interest" description="Disordered" evidence="2">
    <location>
        <begin position="1"/>
        <end position="29"/>
    </location>
</feature>
<dbReference type="Proteomes" id="UP000694407">
    <property type="component" value="Unplaced"/>
</dbReference>
<dbReference type="PANTHER" id="PTHR18863:SF5">
    <property type="entry name" value="TESTIS EXPRESSED GENE 21"/>
    <property type="match status" value="1"/>
</dbReference>
<dbReference type="AlphaFoldDB" id="A0A8C6A6I2"/>
<gene>
    <name evidence="3" type="primary">LOC107143387</name>
</gene>
<proteinExistence type="predicted"/>
<organism evidence="3 4">
    <name type="scientific">Marmota marmota marmota</name>
    <name type="common">Alpine marmot</name>
    <dbReference type="NCBI Taxonomy" id="9994"/>
    <lineage>
        <taxon>Eukaryota</taxon>
        <taxon>Metazoa</taxon>
        <taxon>Chordata</taxon>
        <taxon>Craniata</taxon>
        <taxon>Vertebrata</taxon>
        <taxon>Euteleostomi</taxon>
        <taxon>Mammalia</taxon>
        <taxon>Eutheria</taxon>
        <taxon>Euarchontoglires</taxon>
        <taxon>Glires</taxon>
        <taxon>Rodentia</taxon>
        <taxon>Sciuromorpha</taxon>
        <taxon>Sciuridae</taxon>
        <taxon>Xerinae</taxon>
        <taxon>Marmotini</taxon>
        <taxon>Marmota</taxon>
    </lineage>
</organism>
<evidence type="ECO:0000256" key="1">
    <source>
        <dbReference type="SAM" id="Coils"/>
    </source>
</evidence>
<dbReference type="RefSeq" id="XP_048654445.1">
    <property type="nucleotide sequence ID" value="XM_048798488.1"/>
</dbReference>
<feature type="coiled-coil region" evidence="1">
    <location>
        <begin position="472"/>
        <end position="499"/>
    </location>
</feature>
<feature type="coiled-coil region" evidence="1">
    <location>
        <begin position="69"/>
        <end position="187"/>
    </location>
</feature>
<dbReference type="GeneTree" id="ENSGT00390000012924"/>
<dbReference type="OrthoDB" id="5832575at2759"/>
<accession>A0A8C6A6I2</accession>
<reference evidence="3" key="2">
    <citation type="submission" date="2025-09" db="UniProtKB">
        <authorList>
            <consortium name="Ensembl"/>
        </authorList>
    </citation>
    <scope>IDENTIFICATION</scope>
</reference>
<protein>
    <submittedName>
        <fullName evidence="3">Coiled-coil domain-containing protein 170-like</fullName>
    </submittedName>
</protein>
<keyword evidence="1" id="KW-0175">Coiled coil</keyword>
<dbReference type="PANTHER" id="PTHR18863">
    <property type="entry name" value="TSEC-2-RELATED"/>
    <property type="match status" value="1"/>
</dbReference>
<evidence type="ECO:0000256" key="2">
    <source>
        <dbReference type="SAM" id="MobiDB-lite"/>
    </source>
</evidence>
<dbReference type="InterPro" id="IPR039139">
    <property type="entry name" value="CCDC170-like"/>
</dbReference>
<dbReference type="Ensembl" id="ENSMMMT00000027037.1">
    <property type="protein sequence ID" value="ENSMMMP00000023883.1"/>
    <property type="gene ID" value="ENSMMMG00000020893.1"/>
</dbReference>
<keyword evidence="4" id="KW-1185">Reference proteome</keyword>